<evidence type="ECO:0000256" key="2">
    <source>
        <dbReference type="ARBA" id="ARBA00022723"/>
    </source>
</evidence>
<feature type="binding site" evidence="4">
    <location>
        <position position="98"/>
    </location>
    <ligand>
        <name>Zn(2+)</name>
        <dbReference type="ChEBI" id="CHEBI:29105"/>
    </ligand>
</feature>
<feature type="binding site" evidence="4">
    <location>
        <position position="85"/>
    </location>
    <ligand>
        <name>Zn(2+)</name>
        <dbReference type="ChEBI" id="CHEBI:29105"/>
    </ligand>
</feature>
<dbReference type="PANTHER" id="PTHR34535:SF3">
    <property type="entry name" value="HYDROGENASE MATURATION FACTOR HYPA"/>
    <property type="match status" value="1"/>
</dbReference>
<keyword evidence="3 4" id="KW-0862">Zinc</keyword>
<dbReference type="PIRSF" id="PIRSF004761">
    <property type="entry name" value="Hydrgn_mat_HypA"/>
    <property type="match status" value="1"/>
</dbReference>
<evidence type="ECO:0000256" key="3">
    <source>
        <dbReference type="ARBA" id="ARBA00022833"/>
    </source>
</evidence>
<dbReference type="NCBIfam" id="TIGR00100">
    <property type="entry name" value="hypA"/>
    <property type="match status" value="1"/>
</dbReference>
<evidence type="ECO:0000256" key="4">
    <source>
        <dbReference type="HAMAP-Rule" id="MF_00213"/>
    </source>
</evidence>
<keyword evidence="2 4" id="KW-0479">Metal-binding</keyword>
<dbReference type="Gene3D" id="3.30.2320.80">
    <property type="match status" value="1"/>
</dbReference>
<keyword evidence="6" id="KW-1185">Reference proteome</keyword>
<proteinExistence type="inferred from homology"/>
<feature type="binding site" evidence="4">
    <location>
        <position position="82"/>
    </location>
    <ligand>
        <name>Zn(2+)</name>
        <dbReference type="ChEBI" id="CHEBI:29105"/>
    </ligand>
</feature>
<feature type="binding site" evidence="4">
    <location>
        <position position="101"/>
    </location>
    <ligand>
        <name>Zn(2+)</name>
        <dbReference type="ChEBI" id="CHEBI:29105"/>
    </ligand>
</feature>
<reference evidence="5" key="1">
    <citation type="submission" date="2022-11" db="EMBL/GenBank/DDBJ databases">
        <title>Methylomonas rapida sp. nov., Carotenoid-Producing Obligate Methanotrophs with High Growth Characteristics and Biotechnological Potential.</title>
        <authorList>
            <person name="Tikhonova E.N."/>
            <person name="Suleimanov R.Z."/>
            <person name="Miroshnikov K."/>
            <person name="Oshkin I.Y."/>
            <person name="Belova S.E."/>
            <person name="Danilova O.V."/>
            <person name="Ashikhmin A."/>
            <person name="Konopkin A."/>
            <person name="But S.Y."/>
            <person name="Khmelenina V.N."/>
            <person name="Kuznetsov N."/>
            <person name="Pimenov N.V."/>
            <person name="Dedysh S.N."/>
        </authorList>
    </citation>
    <scope>NUCLEOTIDE SEQUENCE</scope>
    <source>
        <strain evidence="5">MP1</strain>
    </source>
</reference>
<accession>A0ABY7GFP9</accession>
<dbReference type="Pfam" id="PF01155">
    <property type="entry name" value="HypA"/>
    <property type="match status" value="1"/>
</dbReference>
<dbReference type="InterPro" id="IPR000688">
    <property type="entry name" value="HypA/HybF"/>
</dbReference>
<evidence type="ECO:0000313" key="5">
    <source>
        <dbReference type="EMBL" id="WAR43817.1"/>
    </source>
</evidence>
<dbReference type="Proteomes" id="UP001162780">
    <property type="component" value="Chromosome"/>
</dbReference>
<dbReference type="PANTHER" id="PTHR34535">
    <property type="entry name" value="HYDROGENASE MATURATION FACTOR HYPA"/>
    <property type="match status" value="1"/>
</dbReference>
<keyword evidence="1 4" id="KW-0533">Nickel</keyword>
<sequence>MSGLHRTQPVHELSLCQDLLEQVIAIARAHQAEKVVRVIVNIGPLAGVEPLLLESAFSVSCEGTLAEGAELVTALQAIRVYCDVCGLESEATASDLSCRHCGDFATRLLSGDELILARVELESVEEVRH</sequence>
<organism evidence="5 6">
    <name type="scientific">Methylomonas rapida</name>
    <dbReference type="NCBI Taxonomy" id="2963939"/>
    <lineage>
        <taxon>Bacteria</taxon>
        <taxon>Pseudomonadati</taxon>
        <taxon>Pseudomonadota</taxon>
        <taxon>Gammaproteobacteria</taxon>
        <taxon>Methylococcales</taxon>
        <taxon>Methylococcaceae</taxon>
        <taxon>Methylomonas</taxon>
    </lineage>
</organism>
<dbReference type="HAMAP" id="MF_00213">
    <property type="entry name" value="HypA_HybF"/>
    <property type="match status" value="1"/>
</dbReference>
<evidence type="ECO:0000256" key="1">
    <source>
        <dbReference type="ARBA" id="ARBA00022596"/>
    </source>
</evidence>
<comment type="similarity">
    <text evidence="4">Belongs to the HypA/HybF family.</text>
</comment>
<name>A0ABY7GFP9_9GAMM</name>
<feature type="binding site" evidence="4">
    <location>
        <position position="11"/>
    </location>
    <ligand>
        <name>Ni(2+)</name>
        <dbReference type="ChEBI" id="CHEBI:49786"/>
    </ligand>
</feature>
<comment type="function">
    <text evidence="4">Involved in the maturation of [NiFe] hydrogenases. Required for nickel insertion into the metal center of the hydrogenase.</text>
</comment>
<dbReference type="RefSeq" id="WP_255188804.1">
    <property type="nucleotide sequence ID" value="NZ_CP113517.1"/>
</dbReference>
<gene>
    <name evidence="4 5" type="primary">hypA</name>
    <name evidence="5" type="ORF">NM686_015740</name>
</gene>
<protein>
    <recommendedName>
        <fullName evidence="4">Hydrogenase maturation factor HypA</fullName>
    </recommendedName>
</protein>
<dbReference type="EMBL" id="CP113517">
    <property type="protein sequence ID" value="WAR43817.1"/>
    <property type="molecule type" value="Genomic_DNA"/>
</dbReference>
<evidence type="ECO:0000313" key="6">
    <source>
        <dbReference type="Proteomes" id="UP001162780"/>
    </source>
</evidence>